<evidence type="ECO:0000313" key="2">
    <source>
        <dbReference type="Proteomes" id="UP000192738"/>
    </source>
</evidence>
<gene>
    <name evidence="1" type="ORF">SAMN04488500_12933</name>
</gene>
<proteinExistence type="predicted"/>
<dbReference type="PANTHER" id="PTHR33295">
    <property type="entry name" value="ATPASE"/>
    <property type="match status" value="1"/>
</dbReference>
<dbReference type="PANTHER" id="PTHR33295:SF20">
    <property type="entry name" value="ATPASE"/>
    <property type="match status" value="1"/>
</dbReference>
<dbReference type="OrthoDB" id="9801684at2"/>
<dbReference type="RefSeq" id="WP_084578182.1">
    <property type="nucleotide sequence ID" value="NZ_CP155572.1"/>
</dbReference>
<organism evidence="1 2">
    <name type="scientific">Sporomusa malonica</name>
    <dbReference type="NCBI Taxonomy" id="112901"/>
    <lineage>
        <taxon>Bacteria</taxon>
        <taxon>Bacillati</taxon>
        <taxon>Bacillota</taxon>
        <taxon>Negativicutes</taxon>
        <taxon>Selenomonadales</taxon>
        <taxon>Sporomusaceae</taxon>
        <taxon>Sporomusa</taxon>
    </lineage>
</organism>
<protein>
    <submittedName>
        <fullName evidence="1">Uncharacterized protein</fullName>
    </submittedName>
</protein>
<dbReference type="EMBL" id="FWXI01000029">
    <property type="protein sequence ID" value="SMD12725.1"/>
    <property type="molecule type" value="Genomic_DNA"/>
</dbReference>
<dbReference type="Proteomes" id="UP000192738">
    <property type="component" value="Unassembled WGS sequence"/>
</dbReference>
<reference evidence="1 2" key="1">
    <citation type="submission" date="2017-04" db="EMBL/GenBank/DDBJ databases">
        <authorList>
            <person name="Afonso C.L."/>
            <person name="Miller P.J."/>
            <person name="Scott M.A."/>
            <person name="Spackman E."/>
            <person name="Goraichik I."/>
            <person name="Dimitrov K.M."/>
            <person name="Suarez D.L."/>
            <person name="Swayne D.E."/>
        </authorList>
    </citation>
    <scope>NUCLEOTIDE SEQUENCE [LARGE SCALE GENOMIC DNA]</scope>
    <source>
        <strain evidence="1 2">DSM 5090</strain>
    </source>
</reference>
<sequence>MPETKFLKICTPICLRKDEAYVIVKDIYNTTIFTDIVKRNQFRKIDQLERVVKYAFDNIGNTFSANSIKGFLTSQSRSIDVETIYNYLSKLESAYILNGRSRQATTRQRDSENAREVLFSGQGL</sequence>
<accession>A0A1W2ESV9</accession>
<keyword evidence="2" id="KW-1185">Reference proteome</keyword>
<dbReference type="AlphaFoldDB" id="A0A1W2ESV9"/>
<dbReference type="STRING" id="112901.SAMN04488500_12933"/>
<evidence type="ECO:0000313" key="1">
    <source>
        <dbReference type="EMBL" id="SMD12725.1"/>
    </source>
</evidence>
<name>A0A1W2ESV9_9FIRM</name>